<dbReference type="STRING" id="1297742.A176_000021"/>
<dbReference type="PROSITE" id="PS51118">
    <property type="entry name" value="HTH_HXLR"/>
    <property type="match status" value="1"/>
</dbReference>
<reference evidence="5 6" key="1">
    <citation type="journal article" date="2016" name="PLoS ONE">
        <title>Complete Genome Sequence and Comparative Genomics of a Novel Myxobacterium Myxococcus hansupus.</title>
        <authorList>
            <person name="Sharma G."/>
            <person name="Narwani T."/>
            <person name="Subramanian S."/>
        </authorList>
    </citation>
    <scope>NUCLEOTIDE SEQUENCE [LARGE SCALE GENOMIC DNA]</scope>
    <source>
        <strain evidence="6">mixupus</strain>
    </source>
</reference>
<protein>
    <submittedName>
        <fullName evidence="5">Transcriptional regulator, HxlR family</fullName>
    </submittedName>
</protein>
<dbReference type="InterPro" id="IPR002577">
    <property type="entry name" value="HTH_HxlR"/>
</dbReference>
<keyword evidence="2" id="KW-0238">DNA-binding</keyword>
<keyword evidence="6" id="KW-1185">Reference proteome</keyword>
<dbReference type="InterPro" id="IPR036390">
    <property type="entry name" value="WH_DNA-bd_sf"/>
</dbReference>
<accession>A0A0H4WK59</accession>
<dbReference type="PANTHER" id="PTHR33204:SF39">
    <property type="entry name" value="TRANSCRIPTIONAL REGULATORY PROTEIN"/>
    <property type="match status" value="1"/>
</dbReference>
<feature type="domain" description="HTH hxlR-type" evidence="4">
    <location>
        <begin position="1"/>
        <end position="94"/>
    </location>
</feature>
<dbReference type="Gene3D" id="1.10.10.10">
    <property type="entry name" value="Winged helix-like DNA-binding domain superfamily/Winged helix DNA-binding domain"/>
    <property type="match status" value="1"/>
</dbReference>
<dbReference type="Proteomes" id="UP000009026">
    <property type="component" value="Chromosome"/>
</dbReference>
<evidence type="ECO:0000256" key="3">
    <source>
        <dbReference type="ARBA" id="ARBA00023163"/>
    </source>
</evidence>
<gene>
    <name evidence="5" type="ORF">A176_000021</name>
</gene>
<keyword evidence="3" id="KW-0804">Transcription</keyword>
<dbReference type="Pfam" id="PF01638">
    <property type="entry name" value="HxlR"/>
    <property type="match status" value="1"/>
</dbReference>
<evidence type="ECO:0000256" key="2">
    <source>
        <dbReference type="ARBA" id="ARBA00023125"/>
    </source>
</evidence>
<evidence type="ECO:0000313" key="5">
    <source>
        <dbReference type="EMBL" id="AKQ63109.1"/>
    </source>
</evidence>
<dbReference type="PATRIC" id="fig|1297742.4.peg.21"/>
<evidence type="ECO:0000256" key="1">
    <source>
        <dbReference type="ARBA" id="ARBA00023015"/>
    </source>
</evidence>
<dbReference type="GO" id="GO:0003677">
    <property type="term" value="F:DNA binding"/>
    <property type="evidence" value="ECO:0007669"/>
    <property type="project" value="UniProtKB-KW"/>
</dbReference>
<dbReference type="eggNOG" id="COG1733">
    <property type="taxonomic scope" value="Bacteria"/>
</dbReference>
<evidence type="ECO:0000259" key="4">
    <source>
        <dbReference type="PROSITE" id="PS51118"/>
    </source>
</evidence>
<evidence type="ECO:0000313" key="6">
    <source>
        <dbReference type="Proteomes" id="UP000009026"/>
    </source>
</evidence>
<proteinExistence type="predicted"/>
<dbReference type="KEGG" id="mym:A176_000021"/>
<dbReference type="AlphaFoldDB" id="A0A0H4WK59"/>
<dbReference type="PANTHER" id="PTHR33204">
    <property type="entry name" value="TRANSCRIPTIONAL REGULATOR, MARR FAMILY"/>
    <property type="match status" value="1"/>
</dbReference>
<sequence>MLARVGDKWSILVIRHLREGPVRFNDLRRDLGGITHKVLTSTLRGLERDGFVLRTVTPTVPPRVDYALTELGQELMEPIDMLATWALRRRAAVHHARAAYDAREEPPPRREPS</sequence>
<name>A0A0H4WK59_9BACT</name>
<keyword evidence="1" id="KW-0805">Transcription regulation</keyword>
<dbReference type="SUPFAM" id="SSF46785">
    <property type="entry name" value="Winged helix' DNA-binding domain"/>
    <property type="match status" value="1"/>
</dbReference>
<dbReference type="EMBL" id="CP012109">
    <property type="protein sequence ID" value="AKQ63109.1"/>
    <property type="molecule type" value="Genomic_DNA"/>
</dbReference>
<dbReference type="InterPro" id="IPR036388">
    <property type="entry name" value="WH-like_DNA-bd_sf"/>
</dbReference>
<organism evidence="5 6">
    <name type="scientific">Pseudomyxococcus hansupus</name>
    <dbReference type="NCBI Taxonomy" id="1297742"/>
    <lineage>
        <taxon>Bacteria</taxon>
        <taxon>Pseudomonadati</taxon>
        <taxon>Myxococcota</taxon>
        <taxon>Myxococcia</taxon>
        <taxon>Myxococcales</taxon>
        <taxon>Cystobacterineae</taxon>
        <taxon>Myxococcaceae</taxon>
        <taxon>Pseudomyxococcus</taxon>
    </lineage>
</organism>